<keyword evidence="1" id="KW-0812">Transmembrane</keyword>
<dbReference type="EMBL" id="JACWMY010000002">
    <property type="protein sequence ID" value="MBD1362780.1"/>
    <property type="molecule type" value="Genomic_DNA"/>
</dbReference>
<accession>A0ABR7WKE6</accession>
<keyword evidence="1" id="KW-1133">Transmembrane helix</keyword>
<sequence>MKKTIFSRIYFPGLISLVFLPLVVVYIYLHRLKTEAKWGIEIGWNNDTSIKDANKFKTQKLNILDYKNFPVVTINGNKENNNESLHQLAIACAKIVSNQNGKNGIVAELKDNASYGDLVDVLDVGLRFKDKIDIIPYNDRVYFTTFPRKKAGADVKETIPLFIICGNALWGERRDRIAQSKELFNDTAKSFWPALIPFSLMVFFAIRNRRRLRPAHC</sequence>
<keyword evidence="1" id="KW-0472">Membrane</keyword>
<keyword evidence="3" id="KW-1185">Reference proteome</keyword>
<protein>
    <submittedName>
        <fullName evidence="2">Uncharacterized protein</fullName>
    </submittedName>
</protein>
<reference evidence="2 3" key="1">
    <citation type="submission" date="2020-09" db="EMBL/GenBank/DDBJ databases">
        <title>Novel species of Mucilaginibacter isolated from a glacier on the Tibetan Plateau.</title>
        <authorList>
            <person name="Liu Q."/>
            <person name="Xin Y.-H."/>
        </authorList>
    </citation>
    <scope>NUCLEOTIDE SEQUENCE [LARGE SCALE GENOMIC DNA]</scope>
    <source>
        <strain evidence="2 3">ZT4R22</strain>
    </source>
</reference>
<evidence type="ECO:0000256" key="1">
    <source>
        <dbReference type="SAM" id="Phobius"/>
    </source>
</evidence>
<organism evidence="2 3">
    <name type="scientific">Mucilaginibacter pankratovii</name>
    <dbReference type="NCBI Taxonomy" id="2772110"/>
    <lineage>
        <taxon>Bacteria</taxon>
        <taxon>Pseudomonadati</taxon>
        <taxon>Bacteroidota</taxon>
        <taxon>Sphingobacteriia</taxon>
        <taxon>Sphingobacteriales</taxon>
        <taxon>Sphingobacteriaceae</taxon>
        <taxon>Mucilaginibacter</taxon>
    </lineage>
</organism>
<evidence type="ECO:0000313" key="3">
    <source>
        <dbReference type="Proteomes" id="UP000606600"/>
    </source>
</evidence>
<name>A0ABR7WKE6_9SPHI</name>
<feature type="transmembrane region" description="Helical" evidence="1">
    <location>
        <begin position="9"/>
        <end position="29"/>
    </location>
</feature>
<proteinExistence type="predicted"/>
<gene>
    <name evidence="2" type="ORF">IDJ77_03065</name>
</gene>
<comment type="caution">
    <text evidence="2">The sequence shown here is derived from an EMBL/GenBank/DDBJ whole genome shotgun (WGS) entry which is preliminary data.</text>
</comment>
<dbReference type="Proteomes" id="UP000606600">
    <property type="component" value="Unassembled WGS sequence"/>
</dbReference>
<evidence type="ECO:0000313" key="2">
    <source>
        <dbReference type="EMBL" id="MBD1362780.1"/>
    </source>
</evidence>
<dbReference type="RefSeq" id="WP_191187467.1">
    <property type="nucleotide sequence ID" value="NZ_JACWMY010000002.1"/>
</dbReference>